<sequence>MVARNHNNRSEKQKGHEPVHAGAHPATSQEGHQGGETMRDRSGTDERHDGKSRNNGGGDGAGGAPKKQGQGQANKGVDNRHQNRGHG</sequence>
<name>A0A849I8J2_9HYPH</name>
<feature type="compositionally biased region" description="Basic and acidic residues" evidence="1">
    <location>
        <begin position="37"/>
        <end position="52"/>
    </location>
</feature>
<proteinExistence type="predicted"/>
<organism evidence="2 3">
    <name type="scientific">Enterovirga aerilata</name>
    <dbReference type="NCBI Taxonomy" id="2730920"/>
    <lineage>
        <taxon>Bacteria</taxon>
        <taxon>Pseudomonadati</taxon>
        <taxon>Pseudomonadota</taxon>
        <taxon>Alphaproteobacteria</taxon>
        <taxon>Hyphomicrobiales</taxon>
        <taxon>Methylobacteriaceae</taxon>
        <taxon>Enterovirga</taxon>
    </lineage>
</organism>
<gene>
    <name evidence="2" type="ORF">HJG44_10095</name>
</gene>
<feature type="compositionally biased region" description="Low complexity" evidence="1">
    <location>
        <begin position="64"/>
        <end position="76"/>
    </location>
</feature>
<comment type="caution">
    <text evidence="2">The sequence shown here is derived from an EMBL/GenBank/DDBJ whole genome shotgun (WGS) entry which is preliminary data.</text>
</comment>
<reference evidence="2 3" key="1">
    <citation type="submission" date="2020-04" db="EMBL/GenBank/DDBJ databases">
        <title>Enterovirga sp. isolate from soil.</title>
        <authorList>
            <person name="Chea S."/>
            <person name="Kim D.-U."/>
        </authorList>
    </citation>
    <scope>NUCLEOTIDE SEQUENCE [LARGE SCALE GENOMIC DNA]</scope>
    <source>
        <strain evidence="2 3">DB1703</strain>
    </source>
</reference>
<accession>A0A849I8J2</accession>
<keyword evidence="3" id="KW-1185">Reference proteome</keyword>
<protein>
    <submittedName>
        <fullName evidence="2">Uncharacterized protein</fullName>
    </submittedName>
</protein>
<dbReference type="Proteomes" id="UP000564885">
    <property type="component" value="Unassembled WGS sequence"/>
</dbReference>
<dbReference type="AlphaFoldDB" id="A0A849I8J2"/>
<evidence type="ECO:0000256" key="1">
    <source>
        <dbReference type="SAM" id="MobiDB-lite"/>
    </source>
</evidence>
<feature type="compositionally biased region" description="Basic and acidic residues" evidence="1">
    <location>
        <begin position="8"/>
        <end position="19"/>
    </location>
</feature>
<feature type="region of interest" description="Disordered" evidence="1">
    <location>
        <begin position="1"/>
        <end position="87"/>
    </location>
</feature>
<evidence type="ECO:0000313" key="2">
    <source>
        <dbReference type="EMBL" id="NNM72729.1"/>
    </source>
</evidence>
<evidence type="ECO:0000313" key="3">
    <source>
        <dbReference type="Proteomes" id="UP000564885"/>
    </source>
</evidence>
<dbReference type="EMBL" id="JABEPP010000003">
    <property type="protein sequence ID" value="NNM72729.1"/>
    <property type="molecule type" value="Genomic_DNA"/>
</dbReference>
<dbReference type="RefSeq" id="WP_171218265.1">
    <property type="nucleotide sequence ID" value="NZ_JABEPP010000003.1"/>
</dbReference>